<keyword evidence="2" id="KW-1185">Reference proteome</keyword>
<evidence type="ECO:0000313" key="2">
    <source>
        <dbReference type="Proteomes" id="UP000613580"/>
    </source>
</evidence>
<protein>
    <submittedName>
        <fullName evidence="1">Uncharacterized protein</fullName>
    </submittedName>
</protein>
<dbReference type="Gene3D" id="6.10.110.10">
    <property type="match status" value="1"/>
</dbReference>
<gene>
    <name evidence="1" type="ORF">HMN09_01268700</name>
</gene>
<reference evidence="1" key="1">
    <citation type="submission" date="2020-05" db="EMBL/GenBank/DDBJ databases">
        <title>Mycena genomes resolve the evolution of fungal bioluminescence.</title>
        <authorList>
            <person name="Tsai I.J."/>
        </authorList>
    </citation>
    <scope>NUCLEOTIDE SEQUENCE</scope>
    <source>
        <strain evidence="1">110903Hualien_Pintung</strain>
    </source>
</reference>
<evidence type="ECO:0000313" key="1">
    <source>
        <dbReference type="EMBL" id="KAF7290902.1"/>
    </source>
</evidence>
<sequence>MRINVLYLLFTLSSSILFADFACAYTLLGIKLYGPLDLPGSLIVAILRSSTSYFDAQDDDGCDFLCRASQNLEAARREAENGLNKAKQVATDMGHKVNEFTTSVEEVVRGIVGLRVLSENEDAAGARFKRSAINLDALSAELTVAYEVMFNELRESFPEPKEAPGHENRSKAIEVALEKVGVVLVEVCSNHGLDQYRVEESWQVLHPYMSTTLVLLGDIVEQHPVLFESLLFAMATAFVPETWFFRPFLGLFGFGRQGPIKGSAAAWAQRVFFGARVERGSWFSRMQRAGMAAAGWWSRLWCSWFGRC</sequence>
<dbReference type="OrthoDB" id="440424at2759"/>
<proteinExistence type="predicted"/>
<comment type="caution">
    <text evidence="1">The sequence shown here is derived from an EMBL/GenBank/DDBJ whole genome shotgun (WGS) entry which is preliminary data.</text>
</comment>
<name>A0A8H6S1V2_MYCCL</name>
<accession>A0A8H6S1V2</accession>
<dbReference type="AlphaFoldDB" id="A0A8H6S1V2"/>
<dbReference type="InterPro" id="IPR038213">
    <property type="entry name" value="IFI6/IFI27-like_sf"/>
</dbReference>
<dbReference type="Proteomes" id="UP000613580">
    <property type="component" value="Unassembled WGS sequence"/>
</dbReference>
<dbReference type="EMBL" id="JACAZE010000025">
    <property type="protein sequence ID" value="KAF7290902.1"/>
    <property type="molecule type" value="Genomic_DNA"/>
</dbReference>
<organism evidence="1 2">
    <name type="scientific">Mycena chlorophos</name>
    <name type="common">Agaric fungus</name>
    <name type="synonym">Agaricus chlorophos</name>
    <dbReference type="NCBI Taxonomy" id="658473"/>
    <lineage>
        <taxon>Eukaryota</taxon>
        <taxon>Fungi</taxon>
        <taxon>Dikarya</taxon>
        <taxon>Basidiomycota</taxon>
        <taxon>Agaricomycotina</taxon>
        <taxon>Agaricomycetes</taxon>
        <taxon>Agaricomycetidae</taxon>
        <taxon>Agaricales</taxon>
        <taxon>Marasmiineae</taxon>
        <taxon>Mycenaceae</taxon>
        <taxon>Mycena</taxon>
    </lineage>
</organism>